<dbReference type="PANTHER" id="PTHR13233:SF13">
    <property type="entry name" value="FHA DOMAIN-CONTAINING PROTEIN"/>
    <property type="match status" value="1"/>
</dbReference>
<dbReference type="PROSITE" id="PS50006">
    <property type="entry name" value="FHA_DOMAIN"/>
    <property type="match status" value="1"/>
</dbReference>
<comment type="caution">
    <text evidence="3">The sequence shown here is derived from an EMBL/GenBank/DDBJ whole genome shotgun (WGS) entry which is preliminary data.</text>
</comment>
<evidence type="ECO:0000259" key="2">
    <source>
        <dbReference type="PROSITE" id="PS50006"/>
    </source>
</evidence>
<dbReference type="Pfam" id="PF13325">
    <property type="entry name" value="MCRS_N"/>
    <property type="match status" value="1"/>
</dbReference>
<evidence type="ECO:0000313" key="3">
    <source>
        <dbReference type="EMBL" id="KAL3720462.1"/>
    </source>
</evidence>
<dbReference type="Proteomes" id="UP001634007">
    <property type="component" value="Unassembled WGS sequence"/>
</dbReference>
<dbReference type="InterPro" id="IPR000253">
    <property type="entry name" value="FHA_dom"/>
</dbReference>
<dbReference type="SMART" id="SM00240">
    <property type="entry name" value="FHA"/>
    <property type="match status" value="1"/>
</dbReference>
<dbReference type="InterPro" id="IPR008984">
    <property type="entry name" value="SMAD_FHA_dom_sf"/>
</dbReference>
<dbReference type="SUPFAM" id="SSF49879">
    <property type="entry name" value="SMAD/FHA domain"/>
    <property type="match status" value="1"/>
</dbReference>
<reference evidence="3 4" key="1">
    <citation type="submission" date="2024-11" db="EMBL/GenBank/DDBJ databases">
        <title>Chromosome-level genome assembly of Eucalyptus globulus Labill. provides insights into its genome evolution.</title>
        <authorList>
            <person name="Li X."/>
        </authorList>
    </citation>
    <scope>NUCLEOTIDE SEQUENCE [LARGE SCALE GENOMIC DNA]</scope>
    <source>
        <strain evidence="3">CL2024</strain>
        <tissue evidence="3">Fresh tender leaves</tissue>
    </source>
</reference>
<protein>
    <recommendedName>
        <fullName evidence="2">FHA domain-containing protein</fullName>
    </recommendedName>
</protein>
<keyword evidence="4" id="KW-1185">Reference proteome</keyword>
<dbReference type="InterPro" id="IPR037912">
    <property type="entry name" value="MCRS1"/>
</dbReference>
<dbReference type="PANTHER" id="PTHR13233">
    <property type="entry name" value="MICROSPHERULE PROTEIN 1"/>
    <property type="match status" value="1"/>
</dbReference>
<evidence type="ECO:0000313" key="4">
    <source>
        <dbReference type="Proteomes" id="UP001634007"/>
    </source>
</evidence>
<feature type="region of interest" description="Disordered" evidence="1">
    <location>
        <begin position="573"/>
        <end position="600"/>
    </location>
</feature>
<gene>
    <name evidence="3" type="ORF">ACJRO7_005301</name>
</gene>
<dbReference type="AlphaFoldDB" id="A0ABD3IZH3"/>
<sequence>MGSISHGVRIGSEMAAVASASSWIPQDDLLLKKAVESGASLEALAKGAVQFSQRFTVGEIRERWHSLLYDPSISVEASARMIECETSAKKSGSCKENSETLGKRKAESIRKMYYAMRKRISSQSVNSIFPDEHDVNGYICNESFGHENHIQGHFGDQDPNANVLNPGLVMDPVAAKENSEQGGYLRNDYCNKFDEKVPVFPVEQLVRKDAESSDRRHEDTLSMHVDNTHPKDCAVIEAMEDCAVIEAMEPGLTLPDAGASNHSIELSSSHSRLPMWKTNEDVAAPAILMNDLDVLNVEKMGLQDHDNSFEKIMSDDNADFTSIWNEVLMMDVDEKGPTDKVCNESAISPGWDCVDSSDKDDTSLPCQTQTLNSNLASSQDANFPPMSDIRVDKLDVDHGYQHGSGDIDKLSSTVAPDPHLPGDISVEFMVCTLNMEDPEIPCNDDFIPSTSYHSHKARSGLSLSSTNRGNREQGRSFLKKEKNHTQSSEPCQIMGLQASSNFGPKYPLVSSGVKCEIAGSNYLNSVSRQVLNAHLDQSPCMTASGPLHINGEVMTKLESSDICNAMTFPLDAEAGPTRDDFQEPQGSPSIVDPEESESGDDVPCFSDIEAMILDMDLCPNDWDTYVGREVSRYLHEDAMRAIVRLEQCVQSSIRRAIASRGALAVLCGRYLKHYIRKPEVILGRSTYDFDVDIDLGRGGGTNKISRRQALIKLEKDGSFSLKNLGRCSMFLNGREVASGQRLDLSSGCLIEVKGISFLFEMNPESVGQYLAKLQQ</sequence>
<dbReference type="CDD" id="cd22687">
    <property type="entry name" value="FHA_MCRS1"/>
    <property type="match status" value="1"/>
</dbReference>
<evidence type="ECO:0000256" key="1">
    <source>
        <dbReference type="SAM" id="MobiDB-lite"/>
    </source>
</evidence>
<dbReference type="Pfam" id="PF00498">
    <property type="entry name" value="FHA"/>
    <property type="match status" value="1"/>
</dbReference>
<name>A0ABD3IZH3_EUCGL</name>
<dbReference type="InterPro" id="IPR025999">
    <property type="entry name" value="MCRS_N"/>
</dbReference>
<proteinExistence type="predicted"/>
<feature type="domain" description="FHA" evidence="2">
    <location>
        <begin position="680"/>
        <end position="736"/>
    </location>
</feature>
<dbReference type="EMBL" id="JBJKBG010000010">
    <property type="protein sequence ID" value="KAL3720462.1"/>
    <property type="molecule type" value="Genomic_DNA"/>
</dbReference>
<organism evidence="3 4">
    <name type="scientific">Eucalyptus globulus</name>
    <name type="common">Tasmanian blue gum</name>
    <dbReference type="NCBI Taxonomy" id="34317"/>
    <lineage>
        <taxon>Eukaryota</taxon>
        <taxon>Viridiplantae</taxon>
        <taxon>Streptophyta</taxon>
        <taxon>Embryophyta</taxon>
        <taxon>Tracheophyta</taxon>
        <taxon>Spermatophyta</taxon>
        <taxon>Magnoliopsida</taxon>
        <taxon>eudicotyledons</taxon>
        <taxon>Gunneridae</taxon>
        <taxon>Pentapetalae</taxon>
        <taxon>rosids</taxon>
        <taxon>malvids</taxon>
        <taxon>Myrtales</taxon>
        <taxon>Myrtaceae</taxon>
        <taxon>Myrtoideae</taxon>
        <taxon>Eucalypteae</taxon>
        <taxon>Eucalyptus</taxon>
    </lineage>
</organism>
<dbReference type="Gene3D" id="2.60.200.20">
    <property type="match status" value="1"/>
</dbReference>
<accession>A0ABD3IZH3</accession>